<evidence type="ECO:0000256" key="1">
    <source>
        <dbReference type="SAM" id="MobiDB-lite"/>
    </source>
</evidence>
<evidence type="ECO:0000256" key="2">
    <source>
        <dbReference type="SAM" id="SignalP"/>
    </source>
</evidence>
<feature type="chain" id="PRO_5045815724" evidence="2">
    <location>
        <begin position="20"/>
        <end position="144"/>
    </location>
</feature>
<protein>
    <submittedName>
        <fullName evidence="3">Uncharacterized protein</fullName>
    </submittedName>
</protein>
<dbReference type="Gene3D" id="2.60.40.10">
    <property type="entry name" value="Immunoglobulins"/>
    <property type="match status" value="1"/>
</dbReference>
<keyword evidence="2" id="KW-0732">Signal</keyword>
<reference evidence="3 4" key="2">
    <citation type="submission" date="2020-05" db="EMBL/GenBank/DDBJ databases">
        <authorList>
            <person name="Khan S.A."/>
            <person name="Jeon C.O."/>
            <person name="Chun B.H."/>
        </authorList>
    </citation>
    <scope>NUCLEOTIDE SEQUENCE [LARGE SCALE GENOMIC DNA]</scope>
    <source>
        <strain evidence="3 4">H242</strain>
    </source>
</reference>
<dbReference type="InterPro" id="IPR013783">
    <property type="entry name" value="Ig-like_fold"/>
</dbReference>
<dbReference type="EMBL" id="CP053418">
    <property type="protein sequence ID" value="QJW84032.1"/>
    <property type="molecule type" value="Genomic_DNA"/>
</dbReference>
<dbReference type="Proteomes" id="UP000500826">
    <property type="component" value="Chromosome"/>
</dbReference>
<sequence length="144" mass="14827">MMVKYLRRLAAVASMVVLSACGGGGESGDGAAEGNAPQATAMALVSGDVRTDGSELHATVGGTVRLDARDASALGGDMAAYNWTLASRPAGSKLVVSGRSAVLSWQPDVVGRYAFMLTGRTAPAKRVRGSSKSTRTTGRRRPRS</sequence>
<name>A0ABX6P361_9BURK</name>
<accession>A0ABX6P361</accession>
<evidence type="ECO:0000313" key="4">
    <source>
        <dbReference type="Proteomes" id="UP000500826"/>
    </source>
</evidence>
<reference evidence="3 4" key="1">
    <citation type="submission" date="2020-05" db="EMBL/GenBank/DDBJ databases">
        <title>Ramlibacter rhizophilus sp. nov., isolated from rhizosphere soil of national flower Mugunghwa from South Korea.</title>
        <authorList>
            <person name="Zheng-Fei Y."/>
            <person name="Huan T."/>
        </authorList>
    </citation>
    <scope>NUCLEOTIDE SEQUENCE [LARGE SCALE GENOMIC DNA]</scope>
    <source>
        <strain evidence="3 4">H242</strain>
    </source>
</reference>
<feature type="region of interest" description="Disordered" evidence="1">
    <location>
        <begin position="124"/>
        <end position="144"/>
    </location>
</feature>
<feature type="signal peptide" evidence="2">
    <location>
        <begin position="1"/>
        <end position="19"/>
    </location>
</feature>
<keyword evidence="4" id="KW-1185">Reference proteome</keyword>
<evidence type="ECO:0000313" key="3">
    <source>
        <dbReference type="EMBL" id="QJW84032.1"/>
    </source>
</evidence>
<gene>
    <name evidence="3" type="ORF">HK414_09180</name>
</gene>
<organism evidence="3 4">
    <name type="scientific">Ramlibacter terrae</name>
    <dbReference type="NCBI Taxonomy" id="2732511"/>
    <lineage>
        <taxon>Bacteria</taxon>
        <taxon>Pseudomonadati</taxon>
        <taxon>Pseudomonadota</taxon>
        <taxon>Betaproteobacteria</taxon>
        <taxon>Burkholderiales</taxon>
        <taxon>Comamonadaceae</taxon>
        <taxon>Ramlibacter</taxon>
    </lineage>
</organism>
<proteinExistence type="predicted"/>
<dbReference type="PROSITE" id="PS51257">
    <property type="entry name" value="PROKAR_LIPOPROTEIN"/>
    <property type="match status" value="1"/>
</dbReference>